<evidence type="ECO:0000259" key="3">
    <source>
        <dbReference type="PROSITE" id="PS51006"/>
    </source>
</evidence>
<dbReference type="GO" id="GO:0004766">
    <property type="term" value="F:spermidine synthase activity"/>
    <property type="evidence" value="ECO:0007669"/>
    <property type="project" value="UniProtKB-EC"/>
</dbReference>
<gene>
    <name evidence="4" type="primary">speE_32</name>
    <name evidence="4" type="ORF">SDC9_197343</name>
</gene>
<dbReference type="PROSITE" id="PS51006">
    <property type="entry name" value="PABS_2"/>
    <property type="match status" value="1"/>
</dbReference>
<dbReference type="SUPFAM" id="SSF53335">
    <property type="entry name" value="S-adenosyl-L-methionine-dependent methyltransferases"/>
    <property type="match status" value="1"/>
</dbReference>
<comment type="similarity">
    <text evidence="1">Belongs to the spermidine/spermine synthase family.</text>
</comment>
<proteinExistence type="inferred from homology"/>
<evidence type="ECO:0000313" key="4">
    <source>
        <dbReference type="EMBL" id="MPN49721.1"/>
    </source>
</evidence>
<dbReference type="Gene3D" id="3.40.50.150">
    <property type="entry name" value="Vaccinia Virus protein VP39"/>
    <property type="match status" value="1"/>
</dbReference>
<feature type="domain" description="PABS" evidence="3">
    <location>
        <begin position="1"/>
        <end position="37"/>
    </location>
</feature>
<sequence>MRNAYKRIHSVFSNAYLYTAYIPQYAPGCWSFTLAFKTLGNTEPEKQDHEILTKTRYYNHKIHKACFALPQFINTLIE</sequence>
<dbReference type="EMBL" id="VSSQ01113219">
    <property type="protein sequence ID" value="MPN49721.1"/>
    <property type="molecule type" value="Genomic_DNA"/>
</dbReference>
<dbReference type="InterPro" id="IPR029063">
    <property type="entry name" value="SAM-dependent_MTases_sf"/>
</dbReference>
<dbReference type="EC" id="2.5.1.16" evidence="4"/>
<reference evidence="4" key="1">
    <citation type="submission" date="2019-08" db="EMBL/GenBank/DDBJ databases">
        <authorList>
            <person name="Kucharzyk K."/>
            <person name="Murdoch R.W."/>
            <person name="Higgins S."/>
            <person name="Loffler F."/>
        </authorList>
    </citation>
    <scope>NUCLEOTIDE SEQUENCE</scope>
</reference>
<comment type="caution">
    <text evidence="4">The sequence shown here is derived from an EMBL/GenBank/DDBJ whole genome shotgun (WGS) entry which is preliminary data.</text>
</comment>
<organism evidence="4">
    <name type="scientific">bioreactor metagenome</name>
    <dbReference type="NCBI Taxonomy" id="1076179"/>
    <lineage>
        <taxon>unclassified sequences</taxon>
        <taxon>metagenomes</taxon>
        <taxon>ecological metagenomes</taxon>
    </lineage>
</organism>
<name>A0A645IEG9_9ZZZZ</name>
<keyword evidence="2 4" id="KW-0808">Transferase</keyword>
<dbReference type="AlphaFoldDB" id="A0A645IEG9"/>
<protein>
    <submittedName>
        <fullName evidence="4">Polyamine aminopropyltransferase</fullName>
        <ecNumber evidence="4">2.5.1.16</ecNumber>
    </submittedName>
</protein>
<accession>A0A645IEG9</accession>
<dbReference type="InterPro" id="IPR030374">
    <property type="entry name" value="PABS"/>
</dbReference>
<evidence type="ECO:0000256" key="1">
    <source>
        <dbReference type="ARBA" id="ARBA00007867"/>
    </source>
</evidence>
<evidence type="ECO:0000256" key="2">
    <source>
        <dbReference type="ARBA" id="ARBA00022679"/>
    </source>
</evidence>